<keyword evidence="3" id="KW-1185">Reference proteome</keyword>
<dbReference type="InterPro" id="IPR016040">
    <property type="entry name" value="NAD(P)-bd_dom"/>
</dbReference>
<dbReference type="AlphaFoldDB" id="A0A2J6QV53"/>
<dbReference type="InterPro" id="IPR051783">
    <property type="entry name" value="NAD(P)-dependent_oxidoreduct"/>
</dbReference>
<evidence type="ECO:0000313" key="3">
    <source>
        <dbReference type="Proteomes" id="UP000235786"/>
    </source>
</evidence>
<feature type="domain" description="NAD(P)-binding" evidence="1">
    <location>
        <begin position="11"/>
        <end position="126"/>
    </location>
</feature>
<dbReference type="STRING" id="1149755.A0A2J6QV53"/>
<dbReference type="Proteomes" id="UP000235786">
    <property type="component" value="Unassembled WGS sequence"/>
</dbReference>
<gene>
    <name evidence="2" type="ORF">L207DRAFT_444302</name>
</gene>
<accession>A0A2J6QV53</accession>
<dbReference type="GO" id="GO:0005737">
    <property type="term" value="C:cytoplasm"/>
    <property type="evidence" value="ECO:0007669"/>
    <property type="project" value="TreeGrafter"/>
</dbReference>
<organism evidence="2 3">
    <name type="scientific">Hyaloscypha variabilis (strain UAMH 11265 / GT02V1 / F)</name>
    <name type="common">Meliniomyces variabilis</name>
    <dbReference type="NCBI Taxonomy" id="1149755"/>
    <lineage>
        <taxon>Eukaryota</taxon>
        <taxon>Fungi</taxon>
        <taxon>Dikarya</taxon>
        <taxon>Ascomycota</taxon>
        <taxon>Pezizomycotina</taxon>
        <taxon>Leotiomycetes</taxon>
        <taxon>Helotiales</taxon>
        <taxon>Hyaloscyphaceae</taxon>
        <taxon>Hyaloscypha</taxon>
        <taxon>Hyaloscypha variabilis</taxon>
    </lineage>
</organism>
<dbReference type="GO" id="GO:0004029">
    <property type="term" value="F:aldehyde dehydrogenase (NAD+) activity"/>
    <property type="evidence" value="ECO:0007669"/>
    <property type="project" value="TreeGrafter"/>
</dbReference>
<reference evidence="2 3" key="1">
    <citation type="submission" date="2016-04" db="EMBL/GenBank/DDBJ databases">
        <title>A degradative enzymes factory behind the ericoid mycorrhizal symbiosis.</title>
        <authorList>
            <consortium name="DOE Joint Genome Institute"/>
            <person name="Martino E."/>
            <person name="Morin E."/>
            <person name="Grelet G."/>
            <person name="Kuo A."/>
            <person name="Kohler A."/>
            <person name="Daghino S."/>
            <person name="Barry K."/>
            <person name="Choi C."/>
            <person name="Cichocki N."/>
            <person name="Clum A."/>
            <person name="Copeland A."/>
            <person name="Hainaut M."/>
            <person name="Haridas S."/>
            <person name="Labutti K."/>
            <person name="Lindquist E."/>
            <person name="Lipzen A."/>
            <person name="Khouja H.-R."/>
            <person name="Murat C."/>
            <person name="Ohm R."/>
            <person name="Olson A."/>
            <person name="Spatafora J."/>
            <person name="Veneault-Fourrey C."/>
            <person name="Henrissat B."/>
            <person name="Grigoriev I."/>
            <person name="Martin F."/>
            <person name="Perotto S."/>
        </authorList>
    </citation>
    <scope>NUCLEOTIDE SEQUENCE [LARGE SCALE GENOMIC DNA]</scope>
    <source>
        <strain evidence="2 3">F</strain>
    </source>
</reference>
<proteinExistence type="predicted"/>
<dbReference type="SUPFAM" id="SSF51735">
    <property type="entry name" value="NAD(P)-binding Rossmann-fold domains"/>
    <property type="match status" value="1"/>
</dbReference>
<evidence type="ECO:0000313" key="2">
    <source>
        <dbReference type="EMBL" id="PMD30141.1"/>
    </source>
</evidence>
<dbReference type="PANTHER" id="PTHR48079:SF6">
    <property type="entry name" value="NAD(P)-BINDING DOMAIN-CONTAINING PROTEIN-RELATED"/>
    <property type="match status" value="1"/>
</dbReference>
<sequence>MSSSPRIFVTGVSGYVGGHMMGRLLEKHPEWHVAALVRNEKQKETVLARWPQLEAVVGDLDNSALMIQEGSKADVVLQTASADHIEGVVSLIQGLSQKQPHPGYLIHIGGSGILHDTPNGFGQPSDKIYHDTTDLGEITSFPVEGHVHRDVDMAILDAQKKFHVPTAIVSPPQIHSVGKGPIKTRSIQIPALIKATLERGKGFQILEGKNIWDHVHIDDLSDAFILLAEEALKPNGGNAQWGDEGYYFAEAGEFKWGEVSAAIAKIMADEGLIETSDVDKLSVAEAAALHPWAPLIWGGNARSRSDRLHGLGWKPHGAGLIESLPSMIAEEVKTSGAPSSKLTFDK</sequence>
<dbReference type="Gene3D" id="3.40.50.720">
    <property type="entry name" value="NAD(P)-binding Rossmann-like Domain"/>
    <property type="match status" value="1"/>
</dbReference>
<dbReference type="OrthoDB" id="2130169at2759"/>
<dbReference type="EMBL" id="KZ613969">
    <property type="protein sequence ID" value="PMD30141.1"/>
    <property type="molecule type" value="Genomic_DNA"/>
</dbReference>
<dbReference type="InterPro" id="IPR036291">
    <property type="entry name" value="NAD(P)-bd_dom_sf"/>
</dbReference>
<evidence type="ECO:0000259" key="1">
    <source>
        <dbReference type="Pfam" id="PF13460"/>
    </source>
</evidence>
<protein>
    <submittedName>
        <fullName evidence="2">NAD(P)-binding protein</fullName>
    </submittedName>
</protein>
<dbReference type="PANTHER" id="PTHR48079">
    <property type="entry name" value="PROTEIN YEEZ"/>
    <property type="match status" value="1"/>
</dbReference>
<name>A0A2J6QV53_HYAVF</name>
<dbReference type="Pfam" id="PF13460">
    <property type="entry name" value="NAD_binding_10"/>
    <property type="match status" value="1"/>
</dbReference>